<accession>A0A1U9YY27</accession>
<feature type="region of interest" description="Disordered" evidence="1">
    <location>
        <begin position="315"/>
        <end position="403"/>
    </location>
</feature>
<dbReference type="Proteomes" id="UP000191135">
    <property type="component" value="Chromosome"/>
</dbReference>
<evidence type="ECO:0000256" key="1">
    <source>
        <dbReference type="SAM" id="MobiDB-lite"/>
    </source>
</evidence>
<dbReference type="PROSITE" id="PS51257">
    <property type="entry name" value="PROKAR_LIPOPROTEIN"/>
    <property type="match status" value="1"/>
</dbReference>
<name>A0A1U9YY27_9HYPH</name>
<gene>
    <name evidence="2" type="ORF">Mame_00979</name>
</gene>
<protein>
    <recommendedName>
        <fullName evidence="4">Cellulose biosynthesis protein BcsN</fullName>
    </recommendedName>
</protein>
<dbReference type="EMBL" id="CP020330">
    <property type="protein sequence ID" value="AQZ50353.1"/>
    <property type="molecule type" value="Genomic_DNA"/>
</dbReference>
<dbReference type="OrthoDB" id="7948789at2"/>
<evidence type="ECO:0008006" key="4">
    <source>
        <dbReference type="Google" id="ProtNLM"/>
    </source>
</evidence>
<dbReference type="eggNOG" id="COG3147">
    <property type="taxonomic scope" value="Bacteria"/>
</dbReference>
<feature type="region of interest" description="Disordered" evidence="1">
    <location>
        <begin position="225"/>
        <end position="244"/>
    </location>
</feature>
<proteinExistence type="predicted"/>
<dbReference type="Pfam" id="PF17038">
    <property type="entry name" value="CBP_BcsN"/>
    <property type="match status" value="1"/>
</dbReference>
<dbReference type="KEGG" id="mmed:Mame_00979"/>
<feature type="compositionally biased region" description="Low complexity" evidence="1">
    <location>
        <begin position="325"/>
        <end position="340"/>
    </location>
</feature>
<sequence>MSIAVARQIRSRCRAALGLVAAGLLASCAGNLLPYTSSVRSLLPEEAVIMPPPGGPAIVSVLEEQFSNAIDQQIMLRTDARTPGQNAIHAVFFGTRNYARMNGNSLSYQSITDRRIDEEMREQLPGVRMVRSPYYVQNNYGPFGYAFGHGRGDDLCMYGWQQIRPGQDSLAAFGQAGTIQVRVRFCEAGASEDDLLGIMYGYTIAAAVDAYGWNPYGEQAGPPPLLGETGAPTYPRKAYDPRPERVADTEKVLKSSSASTAPVTRVTTRPVATGDEINVDVVRLPPGSLPSGGYVSTPAMPGAYAPGLPAAGAPASTIPAPGRQTPAASTSAVPSTVSPTIGAPTSAPASTSIPVPARPAAASSTTAPASSAATGFAAPASSSRSIPAPPCRLLPGSTTVSCE</sequence>
<dbReference type="InterPro" id="IPR031482">
    <property type="entry name" value="CBP_BcsN"/>
</dbReference>
<dbReference type="STRING" id="1122214.Mame_00979"/>
<evidence type="ECO:0000313" key="3">
    <source>
        <dbReference type="Proteomes" id="UP000191135"/>
    </source>
</evidence>
<reference evidence="2 3" key="1">
    <citation type="submission" date="2017-03" db="EMBL/GenBank/DDBJ databases">
        <title>Foreign affairs: Plasmid Transfer between Roseobacters and Rhizobia.</title>
        <authorList>
            <person name="Bartling P."/>
            <person name="Bunk B."/>
            <person name="Overmann J."/>
            <person name="Brinkmann H."/>
            <person name="Petersen J."/>
        </authorList>
    </citation>
    <scope>NUCLEOTIDE SEQUENCE [LARGE SCALE GENOMIC DNA]</scope>
    <source>
        <strain evidence="2 3">MACL11</strain>
    </source>
</reference>
<dbReference type="AlphaFoldDB" id="A0A1U9YY27"/>
<dbReference type="RefSeq" id="WP_079920692.1">
    <property type="nucleotide sequence ID" value="NZ_AQWH01000009.1"/>
</dbReference>
<keyword evidence="3" id="KW-1185">Reference proteome</keyword>
<organism evidence="2 3">
    <name type="scientific">Martelella mediterranea DSM 17316</name>
    <dbReference type="NCBI Taxonomy" id="1122214"/>
    <lineage>
        <taxon>Bacteria</taxon>
        <taxon>Pseudomonadati</taxon>
        <taxon>Pseudomonadota</taxon>
        <taxon>Alphaproteobacteria</taxon>
        <taxon>Hyphomicrobiales</taxon>
        <taxon>Aurantimonadaceae</taxon>
        <taxon>Martelella</taxon>
    </lineage>
</organism>
<feature type="compositionally biased region" description="Low complexity" evidence="1">
    <location>
        <begin position="358"/>
        <end position="386"/>
    </location>
</feature>
<evidence type="ECO:0000313" key="2">
    <source>
        <dbReference type="EMBL" id="AQZ50353.1"/>
    </source>
</evidence>